<dbReference type="Proteomes" id="UP001143910">
    <property type="component" value="Unassembled WGS sequence"/>
</dbReference>
<dbReference type="EMBL" id="JANJQO010001869">
    <property type="protein sequence ID" value="KAJ2968916.1"/>
    <property type="molecule type" value="Genomic_DNA"/>
</dbReference>
<proteinExistence type="predicted"/>
<protein>
    <submittedName>
        <fullName evidence="1">Uncharacterized protein</fullName>
    </submittedName>
</protein>
<keyword evidence="2" id="KW-1185">Reference proteome</keyword>
<evidence type="ECO:0000313" key="1">
    <source>
        <dbReference type="EMBL" id="KAJ2968916.1"/>
    </source>
</evidence>
<accession>A0ACC1MRF3</accession>
<organism evidence="1 2">
    <name type="scientific">Zarea fungicola</name>
    <dbReference type="NCBI Taxonomy" id="93591"/>
    <lineage>
        <taxon>Eukaryota</taxon>
        <taxon>Fungi</taxon>
        <taxon>Dikarya</taxon>
        <taxon>Ascomycota</taxon>
        <taxon>Pezizomycotina</taxon>
        <taxon>Sordariomycetes</taxon>
        <taxon>Hypocreomycetidae</taxon>
        <taxon>Hypocreales</taxon>
        <taxon>Cordycipitaceae</taxon>
        <taxon>Zarea</taxon>
    </lineage>
</organism>
<gene>
    <name evidence="1" type="ORF">NQ176_g8942</name>
</gene>
<name>A0ACC1MRF3_9HYPO</name>
<comment type="caution">
    <text evidence="1">The sequence shown here is derived from an EMBL/GenBank/DDBJ whole genome shotgun (WGS) entry which is preliminary data.</text>
</comment>
<reference evidence="1" key="1">
    <citation type="submission" date="2022-08" db="EMBL/GenBank/DDBJ databases">
        <title>Genome Sequence of Lecanicillium fungicola.</title>
        <authorList>
            <person name="Buettner E."/>
        </authorList>
    </citation>
    <scope>NUCLEOTIDE SEQUENCE</scope>
    <source>
        <strain evidence="1">Babe33</strain>
    </source>
</reference>
<evidence type="ECO:0000313" key="2">
    <source>
        <dbReference type="Proteomes" id="UP001143910"/>
    </source>
</evidence>
<sequence>MDEPGWAWPAWKFNMKRDDLFMSLHDKYNTVTFSLQDPEAFHHDVFELSTQADTTEEFHRLMAERKDQRSQEINKCFESLAVEIIANPALIGTDQWQHALQLFRTKSYDSIVRYFASYIPEEDCLDSHRGSSPSSEACFSETASSCTTSSDAGDVSDDIASQSDDGDLFPSHLTKSAESYHIISRGCPSPPPSEAAMDSIYTSIASTATSENLSDYLIRDFAKDDDDTTSQSDSGETALTSLCDSVETASSVDPSEHYNPTSMPMTPKDDEDWDINDLPIQYSEDELNDTLTYDTLDSETPTPRQFSEAPNYLEHPSKATTAVRAFSIRRSQSPRAYIRNRTSATLSRANSRRSPEEVFSKIQKVPAEAAKRRPRGRMGLD</sequence>